<name>A0ABR1YAD1_9PEZI</name>
<comment type="caution">
    <text evidence="2">The sequence shown here is derived from an EMBL/GenBank/DDBJ whole genome shotgun (WGS) entry which is preliminary data.</text>
</comment>
<reference evidence="2 3" key="1">
    <citation type="submission" date="2024-04" db="EMBL/GenBank/DDBJ databases">
        <title>Phyllosticta paracitricarpa is synonymous to the EU quarantine fungus P. citricarpa based on phylogenomic analyses.</title>
        <authorList>
            <consortium name="Lawrence Berkeley National Laboratory"/>
            <person name="Van Ingen-Buijs V.A."/>
            <person name="Van Westerhoven A.C."/>
            <person name="Haridas S."/>
            <person name="Skiadas P."/>
            <person name="Martin F."/>
            <person name="Groenewald J.Z."/>
            <person name="Crous P.W."/>
            <person name="Seidl M.F."/>
        </authorList>
    </citation>
    <scope>NUCLEOTIDE SEQUENCE [LARGE SCALE GENOMIC DNA]</scope>
    <source>
        <strain evidence="2 3">CBS 123374</strain>
    </source>
</reference>
<accession>A0ABR1YAD1</accession>
<protein>
    <submittedName>
        <fullName evidence="2">Uncharacterized protein</fullName>
    </submittedName>
</protein>
<dbReference type="Proteomes" id="UP001492380">
    <property type="component" value="Unassembled WGS sequence"/>
</dbReference>
<gene>
    <name evidence="2" type="ORF">HDK90DRAFT_107085</name>
</gene>
<sequence length="223" mass="25017">MQAAMIFDESVWAPCGKPRLRKPRTKRRSQHHQISISSAQRLPSHRFLLGPNCTVIRNQCRRRHQSASRHLLHLHRLVFNPIRSHVVLEAHGGVRSQKFLLSERRPTLAVRSQIAGLSALPITCDQSGRREESIAEMERSGLPAYCTRLQIHLQSTALAGRSNRPVGPSRTGSMRNGPSHACLELKEHQRDFERRWPWSRFVVEQSAGTPFAATGSNCGGASG</sequence>
<feature type="region of interest" description="Disordered" evidence="1">
    <location>
        <begin position="17"/>
        <end position="36"/>
    </location>
</feature>
<evidence type="ECO:0000256" key="1">
    <source>
        <dbReference type="SAM" id="MobiDB-lite"/>
    </source>
</evidence>
<proteinExistence type="predicted"/>
<evidence type="ECO:0000313" key="2">
    <source>
        <dbReference type="EMBL" id="KAK8223904.1"/>
    </source>
</evidence>
<organism evidence="2 3">
    <name type="scientific">Phyllosticta capitalensis</name>
    <dbReference type="NCBI Taxonomy" id="121624"/>
    <lineage>
        <taxon>Eukaryota</taxon>
        <taxon>Fungi</taxon>
        <taxon>Dikarya</taxon>
        <taxon>Ascomycota</taxon>
        <taxon>Pezizomycotina</taxon>
        <taxon>Dothideomycetes</taxon>
        <taxon>Dothideomycetes incertae sedis</taxon>
        <taxon>Botryosphaeriales</taxon>
        <taxon>Phyllostictaceae</taxon>
        <taxon>Phyllosticta</taxon>
    </lineage>
</organism>
<feature type="compositionally biased region" description="Basic residues" evidence="1">
    <location>
        <begin position="18"/>
        <end position="31"/>
    </location>
</feature>
<keyword evidence="3" id="KW-1185">Reference proteome</keyword>
<evidence type="ECO:0000313" key="3">
    <source>
        <dbReference type="Proteomes" id="UP001492380"/>
    </source>
</evidence>
<feature type="region of interest" description="Disordered" evidence="1">
    <location>
        <begin position="158"/>
        <end position="177"/>
    </location>
</feature>
<dbReference type="EMBL" id="JBBWRZ010000013">
    <property type="protein sequence ID" value="KAK8223904.1"/>
    <property type="molecule type" value="Genomic_DNA"/>
</dbReference>